<comment type="caution">
    <text evidence="2">The sequence shown here is derived from an EMBL/GenBank/DDBJ whole genome shotgun (WGS) entry which is preliminary data.</text>
</comment>
<feature type="signal peptide" evidence="1">
    <location>
        <begin position="1"/>
        <end position="22"/>
    </location>
</feature>
<keyword evidence="3" id="KW-1185">Reference proteome</keyword>
<evidence type="ECO:0000313" key="3">
    <source>
        <dbReference type="Proteomes" id="UP000295164"/>
    </source>
</evidence>
<sequence length="298" mass="32564">MKKHSFYKVSALAALVVSVGFAACKYDVKDLEPAPKASFTVTPIAGQTNKYLVTSTSTNAFRYDWALNSGAYATRQAVDTLYFPDRGNYTIRLLTYGQGGVDSARQTLNVPNDDPAAITPQKILTGNSTKTWILKPGSAALVVGPTDNSVWWSNGAADVTAADRTCLFNDEYTFKMDGSFLFDDKGDMRVDDESGQPWPADMAGAGTTNIACYPVAQIQPQYRAWGSGNFAYQVINNNQLKVIGNGAHLGLYKAGQNGTIAAPEPENTYEIMSIDQNQLVVRKMYGWGYWKFTLVPKP</sequence>
<evidence type="ECO:0000313" key="2">
    <source>
        <dbReference type="EMBL" id="TCZ72972.1"/>
    </source>
</evidence>
<protein>
    <recommendedName>
        <fullName evidence="4">PKD domain-containing protein</fullName>
    </recommendedName>
</protein>
<dbReference type="SUPFAM" id="SSF49299">
    <property type="entry name" value="PKD domain"/>
    <property type="match status" value="1"/>
</dbReference>
<reference evidence="2 3" key="1">
    <citation type="submission" date="2019-03" db="EMBL/GenBank/DDBJ databases">
        <authorList>
            <person name="Kim M.K.M."/>
        </authorList>
    </citation>
    <scope>NUCLEOTIDE SEQUENCE [LARGE SCALE GENOMIC DNA]</scope>
    <source>
        <strain evidence="2 3">17J68-15</strain>
    </source>
</reference>
<keyword evidence="1" id="KW-0732">Signal</keyword>
<evidence type="ECO:0008006" key="4">
    <source>
        <dbReference type="Google" id="ProtNLM"/>
    </source>
</evidence>
<dbReference type="RefSeq" id="WP_131851607.1">
    <property type="nucleotide sequence ID" value="NZ_SKFH01000009.1"/>
</dbReference>
<accession>A0A4V2WMU3</accession>
<proteinExistence type="predicted"/>
<dbReference type="OrthoDB" id="5381604at2"/>
<dbReference type="PROSITE" id="PS51257">
    <property type="entry name" value="PROKAR_LIPOPROTEIN"/>
    <property type="match status" value="1"/>
</dbReference>
<gene>
    <name evidence="2" type="ORF">E0486_07875</name>
</gene>
<dbReference type="Gene3D" id="2.60.40.10">
    <property type="entry name" value="Immunoglobulins"/>
    <property type="match status" value="1"/>
</dbReference>
<name>A0A4V2WMU3_9BACT</name>
<dbReference type="InterPro" id="IPR013783">
    <property type="entry name" value="Ig-like_fold"/>
</dbReference>
<feature type="chain" id="PRO_5020465657" description="PKD domain-containing protein" evidence="1">
    <location>
        <begin position="23"/>
        <end position="298"/>
    </location>
</feature>
<dbReference type="InterPro" id="IPR035986">
    <property type="entry name" value="PKD_dom_sf"/>
</dbReference>
<organism evidence="2 3">
    <name type="scientific">Flaviaesturariibacter aridisoli</name>
    <dbReference type="NCBI Taxonomy" id="2545761"/>
    <lineage>
        <taxon>Bacteria</taxon>
        <taxon>Pseudomonadati</taxon>
        <taxon>Bacteroidota</taxon>
        <taxon>Chitinophagia</taxon>
        <taxon>Chitinophagales</taxon>
        <taxon>Chitinophagaceae</taxon>
        <taxon>Flaviaestuariibacter</taxon>
    </lineage>
</organism>
<evidence type="ECO:0000256" key="1">
    <source>
        <dbReference type="SAM" id="SignalP"/>
    </source>
</evidence>
<dbReference type="AlphaFoldDB" id="A0A4V2WMU3"/>
<dbReference type="EMBL" id="SKFH01000009">
    <property type="protein sequence ID" value="TCZ72972.1"/>
    <property type="molecule type" value="Genomic_DNA"/>
</dbReference>
<dbReference type="Proteomes" id="UP000295164">
    <property type="component" value="Unassembled WGS sequence"/>
</dbReference>